<dbReference type="PROSITE" id="PS00198">
    <property type="entry name" value="4FE4S_FER_1"/>
    <property type="match status" value="1"/>
</dbReference>
<dbReference type="STRING" id="1503.CLPU_1c03110"/>
<dbReference type="PANTHER" id="PTHR30002:SF4">
    <property type="entry name" value="EPOXYQUEUOSINE REDUCTASE"/>
    <property type="match status" value="1"/>
</dbReference>
<name>A0A0L0WFD7_GOTPU</name>
<dbReference type="EMBL" id="LGSS01000001">
    <property type="protein sequence ID" value="KNF10146.1"/>
    <property type="molecule type" value="Genomic_DNA"/>
</dbReference>
<evidence type="ECO:0000256" key="7">
    <source>
        <dbReference type="ARBA" id="ARBA00023004"/>
    </source>
</evidence>
<evidence type="ECO:0000256" key="2">
    <source>
        <dbReference type="ARBA" id="ARBA00022490"/>
    </source>
</evidence>
<protein>
    <submittedName>
        <fullName evidence="10">Epoxyqueuosine reductase QueG</fullName>
        <ecNumber evidence="10">1.1.-.-</ecNumber>
    </submittedName>
</protein>
<evidence type="ECO:0000256" key="5">
    <source>
        <dbReference type="ARBA" id="ARBA00022785"/>
    </source>
</evidence>
<keyword evidence="2" id="KW-0963">Cytoplasm</keyword>
<dbReference type="InterPro" id="IPR017896">
    <property type="entry name" value="4Fe4S_Fe-S-bd"/>
</dbReference>
<dbReference type="GO" id="GO:0008616">
    <property type="term" value="P:tRNA queuosine(34) biosynthetic process"/>
    <property type="evidence" value="ECO:0007669"/>
    <property type="project" value="UniProtKB-KW"/>
</dbReference>
<dbReference type="GO" id="GO:0051539">
    <property type="term" value="F:4 iron, 4 sulfur cluster binding"/>
    <property type="evidence" value="ECO:0007669"/>
    <property type="project" value="UniProtKB-KW"/>
</dbReference>
<dbReference type="EC" id="1.1.-.-" evidence="10"/>
<keyword evidence="11" id="KW-1185">Reference proteome</keyword>
<dbReference type="PANTHER" id="PTHR30002">
    <property type="entry name" value="EPOXYQUEUOSINE REDUCTASE"/>
    <property type="match status" value="1"/>
</dbReference>
<dbReference type="NCBIfam" id="TIGR00276">
    <property type="entry name" value="tRNA epoxyqueuosine(34) reductase QueG"/>
    <property type="match status" value="1"/>
</dbReference>
<proteinExistence type="predicted"/>
<dbReference type="SMART" id="SM00567">
    <property type="entry name" value="EZ_HEAT"/>
    <property type="match status" value="2"/>
</dbReference>
<keyword evidence="3" id="KW-0819">tRNA processing</keyword>
<dbReference type="Pfam" id="PF13484">
    <property type="entry name" value="Fer4_16"/>
    <property type="match status" value="1"/>
</dbReference>
<dbReference type="SUPFAM" id="SSF54862">
    <property type="entry name" value="4Fe-4S ferredoxins"/>
    <property type="match status" value="1"/>
</dbReference>
<evidence type="ECO:0000256" key="1">
    <source>
        <dbReference type="ARBA" id="ARBA00022485"/>
    </source>
</evidence>
<keyword evidence="4" id="KW-0479">Metal-binding</keyword>
<dbReference type="PATRIC" id="fig|1503.3.peg.1187"/>
<keyword evidence="8" id="KW-0411">Iron-sulfur</keyword>
<evidence type="ECO:0000256" key="6">
    <source>
        <dbReference type="ARBA" id="ARBA00023002"/>
    </source>
</evidence>
<evidence type="ECO:0000313" key="10">
    <source>
        <dbReference type="EMBL" id="KNF10146.1"/>
    </source>
</evidence>
<dbReference type="Pfam" id="PF08331">
    <property type="entry name" value="QueG_DUF1730"/>
    <property type="match status" value="1"/>
</dbReference>
<gene>
    <name evidence="10" type="primary">queG</name>
    <name evidence="10" type="ORF">CLPU_1c03110</name>
</gene>
<evidence type="ECO:0000256" key="3">
    <source>
        <dbReference type="ARBA" id="ARBA00022694"/>
    </source>
</evidence>
<dbReference type="RefSeq" id="WP_050353869.1">
    <property type="nucleotide sequence ID" value="NZ_LGSS01000001.1"/>
</dbReference>
<dbReference type="Gene3D" id="3.30.70.20">
    <property type="match status" value="1"/>
</dbReference>
<feature type="domain" description="4Fe-4S ferredoxin-type" evidence="9">
    <location>
        <begin position="169"/>
        <end position="201"/>
    </location>
</feature>
<dbReference type="PROSITE" id="PS51379">
    <property type="entry name" value="4FE4S_FER_2"/>
    <property type="match status" value="1"/>
</dbReference>
<evidence type="ECO:0000256" key="4">
    <source>
        <dbReference type="ARBA" id="ARBA00022723"/>
    </source>
</evidence>
<reference evidence="11" key="1">
    <citation type="submission" date="2015-07" db="EMBL/GenBank/DDBJ databases">
        <title>Draft genome sequence of the purine-degrading Gottschalkia purinilyticum DSM 1384 (formerly Clostridium purinilyticum).</title>
        <authorList>
            <person name="Poehlein A."/>
            <person name="Schiel-Bengelsdorf B."/>
            <person name="Bengelsdorf F.R."/>
            <person name="Daniel R."/>
            <person name="Duerre P."/>
        </authorList>
    </citation>
    <scope>NUCLEOTIDE SEQUENCE [LARGE SCALE GENOMIC DNA]</scope>
    <source>
        <strain evidence="11">DSM 1384</strain>
    </source>
</reference>
<dbReference type="Gene3D" id="1.25.10.10">
    <property type="entry name" value="Leucine-rich Repeat Variant"/>
    <property type="match status" value="1"/>
</dbReference>
<dbReference type="InterPro" id="IPR013542">
    <property type="entry name" value="QueG_DUF1730"/>
</dbReference>
<dbReference type="InterPro" id="IPR016024">
    <property type="entry name" value="ARM-type_fold"/>
</dbReference>
<dbReference type="InterPro" id="IPR011989">
    <property type="entry name" value="ARM-like"/>
</dbReference>
<keyword evidence="1" id="KW-0004">4Fe-4S</keyword>
<keyword evidence="7" id="KW-0408">Iron</keyword>
<comment type="caution">
    <text evidence="10">The sequence shown here is derived from an EMBL/GenBank/DDBJ whole genome shotgun (WGS) entry which is preliminary data.</text>
</comment>
<dbReference type="InterPro" id="IPR004453">
    <property type="entry name" value="QueG"/>
</dbReference>
<dbReference type="GO" id="GO:0046872">
    <property type="term" value="F:metal ion binding"/>
    <property type="evidence" value="ECO:0007669"/>
    <property type="project" value="UniProtKB-KW"/>
</dbReference>
<keyword evidence="5" id="KW-0671">Queuosine biosynthesis</keyword>
<dbReference type="Proteomes" id="UP000037267">
    <property type="component" value="Unassembled WGS sequence"/>
</dbReference>
<dbReference type="InterPro" id="IPR004155">
    <property type="entry name" value="PBS_lyase_HEAT"/>
</dbReference>
<evidence type="ECO:0000313" key="11">
    <source>
        <dbReference type="Proteomes" id="UP000037267"/>
    </source>
</evidence>
<evidence type="ECO:0000256" key="8">
    <source>
        <dbReference type="ARBA" id="ARBA00023014"/>
    </source>
</evidence>
<evidence type="ECO:0000259" key="9">
    <source>
        <dbReference type="PROSITE" id="PS51379"/>
    </source>
</evidence>
<dbReference type="SUPFAM" id="SSF48371">
    <property type="entry name" value="ARM repeat"/>
    <property type="match status" value="1"/>
</dbReference>
<accession>A0A0L0WFD7</accession>
<dbReference type="Pfam" id="PF13646">
    <property type="entry name" value="HEAT_2"/>
    <property type="match status" value="1"/>
</dbReference>
<dbReference type="OrthoDB" id="9784571at2"/>
<dbReference type="GO" id="GO:0052693">
    <property type="term" value="F:epoxyqueuosine reductase activity"/>
    <property type="evidence" value="ECO:0007669"/>
    <property type="project" value="TreeGrafter"/>
</dbReference>
<organism evidence="10 11">
    <name type="scientific">Gottschalkia purinilytica</name>
    <name type="common">Clostridium purinilyticum</name>
    <dbReference type="NCBI Taxonomy" id="1503"/>
    <lineage>
        <taxon>Bacteria</taxon>
        <taxon>Bacillati</taxon>
        <taxon>Bacillota</taxon>
        <taxon>Tissierellia</taxon>
        <taxon>Tissierellales</taxon>
        <taxon>Gottschalkiaceae</taxon>
        <taxon>Gottschalkia</taxon>
    </lineage>
</organism>
<dbReference type="AlphaFoldDB" id="A0A0L0WFD7"/>
<keyword evidence="6 10" id="KW-0560">Oxidoreductase</keyword>
<sequence length="375" mass="43065">MNLKEYIKNKSKDLNIDIVGFTNGEKFSHLDKFLLNRREKKYETEFEEKDIDLRLNPLNTLNEVKTIIVIGISYNVDYETKKRPYLSGRLSKSSLGEDYHNVLKHKMNMLVNEIKKVTDFKYFIGVDTGPLIDRELASKSGIGWYGKNCCIVNDIYGSFIFIGYILTDLDIECDERIKAKCDDCTLCLKACPTNAIGDNYEINARRCISYLTQTKDKIPYELRDKMGTKIYGCDTCQLVCPKNKGITKGKNKDFIPMSTNGYIEIKELFQLSNKEFKEKYGHMAGSWRGKNVLKRNAIIALGNIGDKDSIGLIEQGLKDDSSMIREYAAWALLKIDLDEGTKILKKHILKEKNETVIDEINNLIKYFSTLSSHKR</sequence>
<dbReference type="InterPro" id="IPR017900">
    <property type="entry name" value="4Fe4S_Fe_S_CS"/>
</dbReference>